<evidence type="ECO:0000259" key="11">
    <source>
        <dbReference type="Pfam" id="PF00593"/>
    </source>
</evidence>
<evidence type="ECO:0000259" key="12">
    <source>
        <dbReference type="Pfam" id="PF07715"/>
    </source>
</evidence>
<comment type="subcellular location">
    <subcellularLocation>
        <location evidence="1 8">Cell outer membrane</location>
        <topology evidence="1 8">Multi-pass membrane protein</topology>
    </subcellularLocation>
</comment>
<evidence type="ECO:0000256" key="6">
    <source>
        <dbReference type="ARBA" id="ARBA00023136"/>
    </source>
</evidence>
<dbReference type="NCBIfam" id="TIGR04057">
    <property type="entry name" value="SusC_RagA_signa"/>
    <property type="match status" value="1"/>
</dbReference>
<evidence type="ECO:0000256" key="7">
    <source>
        <dbReference type="ARBA" id="ARBA00023237"/>
    </source>
</evidence>
<reference evidence="14" key="1">
    <citation type="journal article" date="2019" name="Int. J. Syst. Evol. Microbiol.">
        <title>The Global Catalogue of Microorganisms (GCM) 10K type strain sequencing project: providing services to taxonomists for standard genome sequencing and annotation.</title>
        <authorList>
            <consortium name="The Broad Institute Genomics Platform"/>
            <consortium name="The Broad Institute Genome Sequencing Center for Infectious Disease"/>
            <person name="Wu L."/>
            <person name="Ma J."/>
        </authorList>
    </citation>
    <scope>NUCLEOTIDE SEQUENCE [LARGE SCALE GENOMIC DNA]</scope>
    <source>
        <strain evidence="14">KCTC 22814</strain>
    </source>
</reference>
<dbReference type="Proteomes" id="UP001597525">
    <property type="component" value="Unassembled WGS sequence"/>
</dbReference>
<accession>A0ABW6BBS3</accession>
<feature type="domain" description="TonB-dependent receptor-like beta-barrel" evidence="11">
    <location>
        <begin position="403"/>
        <end position="959"/>
    </location>
</feature>
<feature type="chain" id="PRO_5047031083" evidence="10">
    <location>
        <begin position="20"/>
        <end position="1009"/>
    </location>
</feature>
<dbReference type="Pfam" id="PF00593">
    <property type="entry name" value="TonB_dep_Rec_b-barrel"/>
    <property type="match status" value="1"/>
</dbReference>
<keyword evidence="10" id="KW-0732">Signal</keyword>
<feature type="signal peptide" evidence="10">
    <location>
        <begin position="1"/>
        <end position="19"/>
    </location>
</feature>
<dbReference type="SUPFAM" id="SSF56935">
    <property type="entry name" value="Porins"/>
    <property type="match status" value="1"/>
</dbReference>
<dbReference type="InterPro" id="IPR008969">
    <property type="entry name" value="CarboxyPept-like_regulatory"/>
</dbReference>
<gene>
    <name evidence="13" type="ORF">ACFS7Y_06115</name>
</gene>
<feature type="domain" description="TonB-dependent receptor plug" evidence="12">
    <location>
        <begin position="111"/>
        <end position="224"/>
    </location>
</feature>
<dbReference type="Gene3D" id="2.60.40.1120">
    <property type="entry name" value="Carboxypeptidase-like, regulatory domain"/>
    <property type="match status" value="1"/>
</dbReference>
<keyword evidence="2 8" id="KW-0813">Transport</keyword>
<dbReference type="RefSeq" id="WP_320182650.1">
    <property type="nucleotide sequence ID" value="NZ_CP138332.1"/>
</dbReference>
<dbReference type="InterPro" id="IPR012910">
    <property type="entry name" value="Plug_dom"/>
</dbReference>
<keyword evidence="14" id="KW-1185">Reference proteome</keyword>
<evidence type="ECO:0000256" key="9">
    <source>
        <dbReference type="RuleBase" id="RU003357"/>
    </source>
</evidence>
<dbReference type="NCBIfam" id="TIGR04056">
    <property type="entry name" value="OMP_RagA_SusC"/>
    <property type="match status" value="1"/>
</dbReference>
<dbReference type="Pfam" id="PF13715">
    <property type="entry name" value="CarbopepD_reg_2"/>
    <property type="match status" value="1"/>
</dbReference>
<sequence>MKQTLLLAAFCCLFLQTFAQTKVKGVIKDQNGKPIAGATIKEKGTNRATSSDSEGSFEIDINAENRNLTILAIGYQTLELSPAQVSAGITLTPANSDLEEVIVVGFGTSIKKDLTGNIARIKGEDIEGMPVANLTSTLQGRAAGVQVEANSGKVGEGVKVRVRGSGSLSASNSPLYVVDGIPIADEGISSNALTDINFNDIESFEILKDASAAAIYGSRAANGVVLITTKKGKSGKTKFNFNSQYGKNSATGHRKFLNAAQYVELIREAAINSDNIDGIDPLAPSQYEDSWLEYVEGRLDRYSGWSDWRNLETDTDWESLAFNKDAQNKTMDLNASGGNENTRFYASGSYTDQDGILINNYFKRFSGRLNLDHNISERLKIGLNLGLSKTNVNRVAEDNAFTTPLQLVAMAPITPTHDLDGNLYNTPTTSYYNGLLEINEVTRGTESFRNLGNAFLDYNIIDHLKFRTEFGIDIQNQTMNYWASPLSETGTGINGYAESEWFKAINYNTNNYFTYSNIFADKHSFDATLGMSYQEYNDEYIFVEGQDFPARQLRRLASAGEITGGSTSANRYNYLSYFARANYKFNERYLLSLSGRFDGSSKFGVDNRYGFFPAVSGGWILSEEGFWKDNATVNFFKIRGSWGLTGNADGFGNFAHMGLFNGTKYNSGSALITSQLANAALKWEKSNQVDIGIDFGLFESRLSGELDYYVRNTNDLIYNVPVPGTSGFATQTVNVGSMQNKGVELVLNSTNITNGNFKWTSSFNIAYNKNKITRLDGNSDLIPGNDGRFLNSLIVGESIGIFYGPEYAGVDPENGDALFYKEDRTTTNDMSEAGNFIVGDPNPDFIGGLTNTFAYKGFDLSFLLQGVFGNQIINGAGAFMSSSMDWFDNQTVDQLRRWQNPGDITDMPQVRFNYGNSSNASSRHVEDGDYVRLKNVTFGYKLPASALERLRISNARIFLSGVNLLTFTKYTGWDPEVNADYRSTNRNQGADFYSAPQIKTWTVGLNIGF</sequence>
<dbReference type="InterPro" id="IPR023997">
    <property type="entry name" value="TonB-dep_OMP_SusC/RagA_CS"/>
</dbReference>
<dbReference type="Pfam" id="PF07715">
    <property type="entry name" value="Plug"/>
    <property type="match status" value="1"/>
</dbReference>
<evidence type="ECO:0000256" key="4">
    <source>
        <dbReference type="ARBA" id="ARBA00022692"/>
    </source>
</evidence>
<dbReference type="InterPro" id="IPR036942">
    <property type="entry name" value="Beta-barrel_TonB_sf"/>
</dbReference>
<dbReference type="InterPro" id="IPR023996">
    <property type="entry name" value="TonB-dep_OMP_SusC/RagA"/>
</dbReference>
<dbReference type="EMBL" id="JBHUPB010000004">
    <property type="protein sequence ID" value="MFD2966952.1"/>
    <property type="molecule type" value="Genomic_DNA"/>
</dbReference>
<keyword evidence="5 9" id="KW-0798">TonB box</keyword>
<evidence type="ECO:0000256" key="2">
    <source>
        <dbReference type="ARBA" id="ARBA00022448"/>
    </source>
</evidence>
<protein>
    <submittedName>
        <fullName evidence="13">TonB-dependent receptor</fullName>
    </submittedName>
</protein>
<evidence type="ECO:0000313" key="13">
    <source>
        <dbReference type="EMBL" id="MFD2966952.1"/>
    </source>
</evidence>
<name>A0ABW6BBS3_9SPHI</name>
<dbReference type="InterPro" id="IPR039426">
    <property type="entry name" value="TonB-dep_rcpt-like"/>
</dbReference>
<keyword evidence="7 8" id="KW-0998">Cell outer membrane</keyword>
<comment type="caution">
    <text evidence="13">The sequence shown here is derived from an EMBL/GenBank/DDBJ whole genome shotgun (WGS) entry which is preliminary data.</text>
</comment>
<proteinExistence type="inferred from homology"/>
<keyword evidence="4 8" id="KW-0812">Transmembrane</keyword>
<evidence type="ECO:0000313" key="14">
    <source>
        <dbReference type="Proteomes" id="UP001597525"/>
    </source>
</evidence>
<evidence type="ECO:0000256" key="8">
    <source>
        <dbReference type="PROSITE-ProRule" id="PRU01360"/>
    </source>
</evidence>
<dbReference type="InterPro" id="IPR000531">
    <property type="entry name" value="Beta-barrel_TonB"/>
</dbReference>
<dbReference type="InterPro" id="IPR037066">
    <property type="entry name" value="Plug_dom_sf"/>
</dbReference>
<dbReference type="PROSITE" id="PS52016">
    <property type="entry name" value="TONB_DEPENDENT_REC_3"/>
    <property type="match status" value="1"/>
</dbReference>
<comment type="similarity">
    <text evidence="8 9">Belongs to the TonB-dependent receptor family.</text>
</comment>
<organism evidence="13 14">
    <name type="scientific">Sphingobacterium bambusae</name>
    <dbReference type="NCBI Taxonomy" id="662858"/>
    <lineage>
        <taxon>Bacteria</taxon>
        <taxon>Pseudomonadati</taxon>
        <taxon>Bacteroidota</taxon>
        <taxon>Sphingobacteriia</taxon>
        <taxon>Sphingobacteriales</taxon>
        <taxon>Sphingobacteriaceae</taxon>
        <taxon>Sphingobacterium</taxon>
    </lineage>
</organism>
<evidence type="ECO:0000256" key="5">
    <source>
        <dbReference type="ARBA" id="ARBA00023077"/>
    </source>
</evidence>
<keyword evidence="6 8" id="KW-0472">Membrane</keyword>
<evidence type="ECO:0000256" key="10">
    <source>
        <dbReference type="SAM" id="SignalP"/>
    </source>
</evidence>
<evidence type="ECO:0000256" key="3">
    <source>
        <dbReference type="ARBA" id="ARBA00022452"/>
    </source>
</evidence>
<dbReference type="SUPFAM" id="SSF49464">
    <property type="entry name" value="Carboxypeptidase regulatory domain-like"/>
    <property type="match status" value="1"/>
</dbReference>
<evidence type="ECO:0000256" key="1">
    <source>
        <dbReference type="ARBA" id="ARBA00004571"/>
    </source>
</evidence>
<dbReference type="Gene3D" id="2.40.170.20">
    <property type="entry name" value="TonB-dependent receptor, beta-barrel domain"/>
    <property type="match status" value="1"/>
</dbReference>
<keyword evidence="3 8" id="KW-1134">Transmembrane beta strand</keyword>
<keyword evidence="13" id="KW-0675">Receptor</keyword>
<dbReference type="Gene3D" id="2.170.130.10">
    <property type="entry name" value="TonB-dependent receptor, plug domain"/>
    <property type="match status" value="1"/>
</dbReference>